<evidence type="ECO:0000256" key="1">
    <source>
        <dbReference type="SAM" id="Phobius"/>
    </source>
</evidence>
<dbReference type="EMBL" id="VUMM01000004">
    <property type="protein sequence ID" value="MSS01166.1"/>
    <property type="molecule type" value="Genomic_DNA"/>
</dbReference>
<accession>A0A7X2N2E6</accession>
<comment type="caution">
    <text evidence="2">The sequence shown here is derived from an EMBL/GenBank/DDBJ whole genome shotgun (WGS) entry which is preliminary data.</text>
</comment>
<evidence type="ECO:0000313" key="2">
    <source>
        <dbReference type="EMBL" id="MSS01166.1"/>
    </source>
</evidence>
<keyword evidence="3" id="KW-1185">Reference proteome</keyword>
<organism evidence="2 3">
    <name type="scientific">Floccifex porci</name>
    <dbReference type="NCBI Taxonomy" id="2606629"/>
    <lineage>
        <taxon>Bacteria</taxon>
        <taxon>Bacillati</taxon>
        <taxon>Bacillota</taxon>
        <taxon>Erysipelotrichia</taxon>
        <taxon>Erysipelotrichales</taxon>
        <taxon>Erysipelotrichaceae</taxon>
        <taxon>Floccifex</taxon>
    </lineage>
</organism>
<name>A0A7X2N2E6_9FIRM</name>
<dbReference type="Proteomes" id="UP000470082">
    <property type="component" value="Unassembled WGS sequence"/>
</dbReference>
<proteinExistence type="predicted"/>
<sequence>MKANNFTGALLASLLLFTFIGYLLDHHFHTTPLFICIGMAYAIFGCFYLLMKKTRDPE</sequence>
<dbReference type="AlphaFoldDB" id="A0A7X2N2E6"/>
<dbReference type="RefSeq" id="WP_154459634.1">
    <property type="nucleotide sequence ID" value="NZ_JAQYTQ010000055.1"/>
</dbReference>
<evidence type="ECO:0000313" key="3">
    <source>
        <dbReference type="Proteomes" id="UP000470082"/>
    </source>
</evidence>
<keyword evidence="1" id="KW-0812">Transmembrane</keyword>
<keyword evidence="1" id="KW-0472">Membrane</keyword>
<keyword evidence="1" id="KW-1133">Transmembrane helix</keyword>
<dbReference type="InterPro" id="IPR032820">
    <property type="entry name" value="ATPase_put"/>
</dbReference>
<feature type="transmembrane region" description="Helical" evidence="1">
    <location>
        <begin position="31"/>
        <end position="51"/>
    </location>
</feature>
<gene>
    <name evidence="2" type="ORF">FYJ50_03440</name>
</gene>
<reference evidence="2 3" key="1">
    <citation type="submission" date="2019-08" db="EMBL/GenBank/DDBJ databases">
        <title>In-depth cultivation of the pig gut microbiome towards novel bacterial diversity and tailored functional studies.</title>
        <authorList>
            <person name="Wylensek D."/>
            <person name="Hitch T.C.A."/>
            <person name="Clavel T."/>
        </authorList>
    </citation>
    <scope>NUCLEOTIDE SEQUENCE [LARGE SCALE GENOMIC DNA]</scope>
    <source>
        <strain evidence="2 3">LKV-178-WT-2G</strain>
    </source>
</reference>
<dbReference type="Pfam" id="PF09527">
    <property type="entry name" value="ATPase_gene1"/>
    <property type="match status" value="1"/>
</dbReference>
<protein>
    <submittedName>
        <fullName evidence="2">AtpZ/AtpI family protein</fullName>
    </submittedName>
</protein>